<gene>
    <name evidence="2" type="ORF">ACMD2_26383</name>
</gene>
<dbReference type="Proteomes" id="UP000092600">
    <property type="component" value="Unassembled WGS sequence"/>
</dbReference>
<organism evidence="2 3">
    <name type="scientific">Ananas comosus</name>
    <name type="common">Pineapple</name>
    <name type="synonym">Ananas ananas</name>
    <dbReference type="NCBI Taxonomy" id="4615"/>
    <lineage>
        <taxon>Eukaryota</taxon>
        <taxon>Viridiplantae</taxon>
        <taxon>Streptophyta</taxon>
        <taxon>Embryophyta</taxon>
        <taxon>Tracheophyta</taxon>
        <taxon>Spermatophyta</taxon>
        <taxon>Magnoliopsida</taxon>
        <taxon>Liliopsida</taxon>
        <taxon>Poales</taxon>
        <taxon>Bromeliaceae</taxon>
        <taxon>Bromelioideae</taxon>
        <taxon>Ananas</taxon>
    </lineage>
</organism>
<evidence type="ECO:0000256" key="1">
    <source>
        <dbReference type="SAM" id="MobiDB-lite"/>
    </source>
</evidence>
<dbReference type="EMBL" id="LSRQ01005137">
    <property type="protein sequence ID" value="OAY68037.1"/>
    <property type="molecule type" value="Genomic_DNA"/>
</dbReference>
<proteinExistence type="predicted"/>
<evidence type="ECO:0008006" key="4">
    <source>
        <dbReference type="Google" id="ProtNLM"/>
    </source>
</evidence>
<protein>
    <recommendedName>
        <fullName evidence="4">Reverse transcriptase domain-containing protein</fullName>
    </recommendedName>
</protein>
<feature type="region of interest" description="Disordered" evidence="1">
    <location>
        <begin position="1"/>
        <end position="20"/>
    </location>
</feature>
<accession>A0A199UT99</accession>
<name>A0A199UT99_ANACO</name>
<evidence type="ECO:0000313" key="2">
    <source>
        <dbReference type="EMBL" id="OAY68037.1"/>
    </source>
</evidence>
<evidence type="ECO:0000313" key="3">
    <source>
        <dbReference type="Proteomes" id="UP000092600"/>
    </source>
</evidence>
<reference evidence="2 3" key="1">
    <citation type="journal article" date="2016" name="DNA Res.">
        <title>The draft genome of MD-2 pineapple using hybrid error correction of long reads.</title>
        <authorList>
            <person name="Redwan R.M."/>
            <person name="Saidin A."/>
            <person name="Kumar S.V."/>
        </authorList>
    </citation>
    <scope>NUCLEOTIDE SEQUENCE [LARGE SCALE GENOMIC DNA]</scope>
    <source>
        <strain evidence="3">cv. MD2</strain>
        <tissue evidence="2">Leaf</tissue>
    </source>
</reference>
<dbReference type="AlphaFoldDB" id="A0A199UT99"/>
<sequence>MAFRATASPVSGAPQGDPLSPLLFILCVDALFRMFKGRLRPVCSKTLESEMSESKLYNLWMTYSSFWMAPSVSGSH</sequence>
<comment type="caution">
    <text evidence="2">The sequence shown here is derived from an EMBL/GenBank/DDBJ whole genome shotgun (WGS) entry which is preliminary data.</text>
</comment>